<sequence length="109" mass="11489">MLPGYAQGGLVTRECCGERLGIGAQGRPRTELTTLTPAAKRALLDAYQRSCAEDCTYLGPEHVLRALATDAQSAAGRALSESGLSDNGLPAGEKAHEYRRDPSSTPTVD</sequence>
<feature type="domain" description="Clp R" evidence="2">
    <location>
        <begin position="35"/>
        <end position="85"/>
    </location>
</feature>
<dbReference type="Proteomes" id="UP000653644">
    <property type="component" value="Unassembled WGS sequence"/>
</dbReference>
<dbReference type="Gene3D" id="1.10.1780.10">
    <property type="entry name" value="Clp, N-terminal domain"/>
    <property type="match status" value="1"/>
</dbReference>
<dbReference type="InterPro" id="IPR036628">
    <property type="entry name" value="Clp_N_dom_sf"/>
</dbReference>
<feature type="compositionally biased region" description="Basic and acidic residues" evidence="1">
    <location>
        <begin position="93"/>
        <end position="102"/>
    </location>
</feature>
<reference evidence="4" key="1">
    <citation type="journal article" date="2019" name="Int. J. Syst. Evol. Microbiol.">
        <title>The Global Catalogue of Microorganisms (GCM) 10K type strain sequencing project: providing services to taxonomists for standard genome sequencing and annotation.</title>
        <authorList>
            <consortium name="The Broad Institute Genomics Platform"/>
            <consortium name="The Broad Institute Genome Sequencing Center for Infectious Disease"/>
            <person name="Wu L."/>
            <person name="Ma J."/>
        </authorList>
    </citation>
    <scope>NUCLEOTIDE SEQUENCE [LARGE SCALE GENOMIC DNA]</scope>
    <source>
        <strain evidence="4">JCM 4733</strain>
    </source>
</reference>
<gene>
    <name evidence="3" type="ORF">GCM10010345_93820</name>
</gene>
<accession>A0ABQ3DE59</accession>
<comment type="caution">
    <text evidence="3">The sequence shown here is derived from an EMBL/GenBank/DDBJ whole genome shotgun (WGS) entry which is preliminary data.</text>
</comment>
<dbReference type="EMBL" id="BMVN01000124">
    <property type="protein sequence ID" value="GHA77438.1"/>
    <property type="molecule type" value="Genomic_DNA"/>
</dbReference>
<keyword evidence="4" id="KW-1185">Reference proteome</keyword>
<feature type="region of interest" description="Disordered" evidence="1">
    <location>
        <begin position="75"/>
        <end position="109"/>
    </location>
</feature>
<evidence type="ECO:0000313" key="3">
    <source>
        <dbReference type="EMBL" id="GHA77438.1"/>
    </source>
</evidence>
<dbReference type="RefSeq" id="WP_229918210.1">
    <property type="nucleotide sequence ID" value="NZ_BMVN01000124.1"/>
</dbReference>
<dbReference type="Pfam" id="PF02861">
    <property type="entry name" value="Clp_N"/>
    <property type="match status" value="1"/>
</dbReference>
<evidence type="ECO:0000313" key="4">
    <source>
        <dbReference type="Proteomes" id="UP000653644"/>
    </source>
</evidence>
<dbReference type="SUPFAM" id="SSF81923">
    <property type="entry name" value="Double Clp-N motif"/>
    <property type="match status" value="1"/>
</dbReference>
<name>A0ABQ3DE59_9ACTN</name>
<proteinExistence type="predicted"/>
<organism evidence="3 4">
    <name type="scientific">Streptomyces canarius</name>
    <dbReference type="NCBI Taxonomy" id="285453"/>
    <lineage>
        <taxon>Bacteria</taxon>
        <taxon>Bacillati</taxon>
        <taxon>Actinomycetota</taxon>
        <taxon>Actinomycetes</taxon>
        <taxon>Kitasatosporales</taxon>
        <taxon>Streptomycetaceae</taxon>
        <taxon>Streptomyces</taxon>
    </lineage>
</organism>
<protein>
    <recommendedName>
        <fullName evidence="2">Clp R domain-containing protein</fullName>
    </recommendedName>
</protein>
<evidence type="ECO:0000259" key="2">
    <source>
        <dbReference type="Pfam" id="PF02861"/>
    </source>
</evidence>
<evidence type="ECO:0000256" key="1">
    <source>
        <dbReference type="SAM" id="MobiDB-lite"/>
    </source>
</evidence>
<dbReference type="InterPro" id="IPR004176">
    <property type="entry name" value="Clp_R_N"/>
</dbReference>